<dbReference type="PRINTS" id="PR00081">
    <property type="entry name" value="GDHRDH"/>
</dbReference>
<dbReference type="PROSITE" id="PS00061">
    <property type="entry name" value="ADH_SHORT"/>
    <property type="match status" value="1"/>
</dbReference>
<gene>
    <name evidence="2" type="ORF">DEM34_16070</name>
</gene>
<keyword evidence="3" id="KW-1185">Reference proteome</keyword>
<organism evidence="2 3">
    <name type="scientific">Sediminicurvatus halobius</name>
    <dbReference type="NCBI Taxonomy" id="2182432"/>
    <lineage>
        <taxon>Bacteria</taxon>
        <taxon>Pseudomonadati</taxon>
        <taxon>Pseudomonadota</taxon>
        <taxon>Gammaproteobacteria</taxon>
        <taxon>Chromatiales</taxon>
        <taxon>Ectothiorhodospiraceae</taxon>
        <taxon>Sediminicurvatus</taxon>
    </lineage>
</organism>
<comment type="caution">
    <text evidence="2">The sequence shown here is derived from an EMBL/GenBank/DDBJ whole genome shotgun (WGS) entry which is preliminary data.</text>
</comment>
<dbReference type="NCBIfam" id="NF009466">
    <property type="entry name" value="PRK12826.1-2"/>
    <property type="match status" value="1"/>
</dbReference>
<dbReference type="EMBL" id="QFFI01000033">
    <property type="protein sequence ID" value="PWG61477.1"/>
    <property type="molecule type" value="Genomic_DNA"/>
</dbReference>
<dbReference type="RefSeq" id="WP_109679856.1">
    <property type="nucleotide sequence ID" value="NZ_CP086615.1"/>
</dbReference>
<dbReference type="SUPFAM" id="SSF51735">
    <property type="entry name" value="NAD(P)-binding Rossmann-fold domains"/>
    <property type="match status" value="1"/>
</dbReference>
<dbReference type="InterPro" id="IPR020904">
    <property type="entry name" value="Sc_DH/Rdtase_CS"/>
</dbReference>
<proteinExistence type="inferred from homology"/>
<dbReference type="Pfam" id="PF13561">
    <property type="entry name" value="adh_short_C2"/>
    <property type="match status" value="1"/>
</dbReference>
<protein>
    <submittedName>
        <fullName evidence="2">Short-chain dehydrogenase</fullName>
    </submittedName>
</protein>
<comment type="similarity">
    <text evidence="1">Belongs to the short-chain dehydrogenases/reductases (SDR) family.</text>
</comment>
<evidence type="ECO:0000313" key="3">
    <source>
        <dbReference type="Proteomes" id="UP000245474"/>
    </source>
</evidence>
<dbReference type="OrthoDB" id="9803628at2"/>
<dbReference type="PRINTS" id="PR00080">
    <property type="entry name" value="SDRFAMILY"/>
</dbReference>
<reference evidence="2 3" key="1">
    <citation type="submission" date="2018-05" db="EMBL/GenBank/DDBJ databases">
        <title>Spiribacter halobius sp. nov., a moderately halophilic bacterium isolated from marine solar saltern.</title>
        <authorList>
            <person name="Zheng W.-S."/>
            <person name="Lu D.-C."/>
            <person name="Du Z.-J."/>
        </authorList>
    </citation>
    <scope>NUCLEOTIDE SEQUENCE [LARGE SCALE GENOMIC DNA]</scope>
    <source>
        <strain evidence="2 3">E85</strain>
    </source>
</reference>
<dbReference type="PANTHER" id="PTHR42760">
    <property type="entry name" value="SHORT-CHAIN DEHYDROGENASES/REDUCTASES FAMILY MEMBER"/>
    <property type="match status" value="1"/>
</dbReference>
<dbReference type="FunFam" id="3.40.50.720:FF:000084">
    <property type="entry name" value="Short-chain dehydrogenase reductase"/>
    <property type="match status" value="1"/>
</dbReference>
<dbReference type="InterPro" id="IPR002347">
    <property type="entry name" value="SDR_fam"/>
</dbReference>
<accession>A0A2U2MX89</accession>
<evidence type="ECO:0000313" key="2">
    <source>
        <dbReference type="EMBL" id="PWG61477.1"/>
    </source>
</evidence>
<evidence type="ECO:0000256" key="1">
    <source>
        <dbReference type="ARBA" id="ARBA00006484"/>
    </source>
</evidence>
<dbReference type="CDD" id="cd05233">
    <property type="entry name" value="SDR_c"/>
    <property type="match status" value="1"/>
</dbReference>
<dbReference type="NCBIfam" id="NF005559">
    <property type="entry name" value="PRK07231.1"/>
    <property type="match status" value="1"/>
</dbReference>
<dbReference type="GO" id="GO:0016616">
    <property type="term" value="F:oxidoreductase activity, acting on the CH-OH group of donors, NAD or NADP as acceptor"/>
    <property type="evidence" value="ECO:0007669"/>
    <property type="project" value="TreeGrafter"/>
</dbReference>
<name>A0A2U2MX89_9GAMM</name>
<sequence length="259" mass="27661">MRLKDKVAIVTGGGSGIGQGICDAFVREGARVVVADINLPNAEAVALKLNERANGAAHAIKVDVTDEQSTKDLVRDAVAHFGTLNILVNNAGARTMAPFEEHTTADWQKMLDINLTGPFLCSRAAVPELKKNEKAKIINLASIASFMGRPDRAGYVAAKTGVLGLTRSMAVDLAEADIRVNCLAPGMIATPFNAMFADDPETGPEWKKENFVGRWGKPEDIAMAAVFLASEESDFVTGAELKVEGGWLAAKFRKGEMSD</sequence>
<dbReference type="Gene3D" id="3.40.50.720">
    <property type="entry name" value="NAD(P)-binding Rossmann-like Domain"/>
    <property type="match status" value="1"/>
</dbReference>
<dbReference type="AlphaFoldDB" id="A0A2U2MX89"/>
<dbReference type="Proteomes" id="UP000245474">
    <property type="component" value="Unassembled WGS sequence"/>
</dbReference>
<dbReference type="InterPro" id="IPR036291">
    <property type="entry name" value="NAD(P)-bd_dom_sf"/>
</dbReference>